<dbReference type="Pfam" id="PF14223">
    <property type="entry name" value="Retrotran_gag_2"/>
    <property type="match status" value="1"/>
</dbReference>
<evidence type="ECO:0000313" key="1">
    <source>
        <dbReference type="EMBL" id="CAH1989513.1"/>
    </source>
</evidence>
<evidence type="ECO:0000313" key="2">
    <source>
        <dbReference type="Proteomes" id="UP001152888"/>
    </source>
</evidence>
<evidence type="ECO:0008006" key="3">
    <source>
        <dbReference type="Google" id="ProtNLM"/>
    </source>
</evidence>
<organism evidence="1 2">
    <name type="scientific">Acanthoscelides obtectus</name>
    <name type="common">Bean weevil</name>
    <name type="synonym">Bruchus obtectus</name>
    <dbReference type="NCBI Taxonomy" id="200917"/>
    <lineage>
        <taxon>Eukaryota</taxon>
        <taxon>Metazoa</taxon>
        <taxon>Ecdysozoa</taxon>
        <taxon>Arthropoda</taxon>
        <taxon>Hexapoda</taxon>
        <taxon>Insecta</taxon>
        <taxon>Pterygota</taxon>
        <taxon>Neoptera</taxon>
        <taxon>Endopterygota</taxon>
        <taxon>Coleoptera</taxon>
        <taxon>Polyphaga</taxon>
        <taxon>Cucujiformia</taxon>
        <taxon>Chrysomeloidea</taxon>
        <taxon>Chrysomelidae</taxon>
        <taxon>Bruchinae</taxon>
        <taxon>Bruchini</taxon>
        <taxon>Acanthoscelides</taxon>
    </lineage>
</organism>
<dbReference type="OrthoDB" id="6760883at2759"/>
<dbReference type="PANTHER" id="PTHR47481:SF7">
    <property type="entry name" value="CCHC-TYPE DOMAIN-CONTAINING PROTEIN"/>
    <property type="match status" value="1"/>
</dbReference>
<reference evidence="1" key="1">
    <citation type="submission" date="2022-03" db="EMBL/GenBank/DDBJ databases">
        <authorList>
            <person name="Sayadi A."/>
        </authorList>
    </citation>
    <scope>NUCLEOTIDE SEQUENCE</scope>
</reference>
<sequence>MASSNEETPNIEKLVDNESFEMWRFQINIVFKSQGLWEIVNGIKIIDPSATAEDRTCWEKKDAKAQKYIITTVDKKILVPVMGCKTSAEMYKKLCSIFQKDTEDQKCALLCEFFVSKRK</sequence>
<protein>
    <recommendedName>
        <fullName evidence="3">DUF4219 domain-containing protein</fullName>
    </recommendedName>
</protein>
<dbReference type="AlphaFoldDB" id="A0A9P0LAP5"/>
<comment type="caution">
    <text evidence="1">The sequence shown here is derived from an EMBL/GenBank/DDBJ whole genome shotgun (WGS) entry which is preliminary data.</text>
</comment>
<proteinExistence type="predicted"/>
<dbReference type="Proteomes" id="UP001152888">
    <property type="component" value="Unassembled WGS sequence"/>
</dbReference>
<keyword evidence="2" id="KW-1185">Reference proteome</keyword>
<accession>A0A9P0LAP5</accession>
<dbReference type="EMBL" id="CAKOFQ010007065">
    <property type="protein sequence ID" value="CAH1989513.1"/>
    <property type="molecule type" value="Genomic_DNA"/>
</dbReference>
<dbReference type="PANTHER" id="PTHR47481">
    <property type="match status" value="1"/>
</dbReference>
<name>A0A9P0LAP5_ACAOB</name>
<gene>
    <name evidence="1" type="ORF">ACAOBT_LOCUS19073</name>
</gene>